<protein>
    <submittedName>
        <fullName evidence="2">Uncharacterized protein</fullName>
    </submittedName>
</protein>
<feature type="region of interest" description="Disordered" evidence="1">
    <location>
        <begin position="643"/>
        <end position="701"/>
    </location>
</feature>
<proteinExistence type="predicted"/>
<accession>A0A8H7CL16</accession>
<evidence type="ECO:0000313" key="3">
    <source>
        <dbReference type="Proteomes" id="UP000623467"/>
    </source>
</evidence>
<dbReference type="AlphaFoldDB" id="A0A8H7CL16"/>
<evidence type="ECO:0000256" key="1">
    <source>
        <dbReference type="SAM" id="MobiDB-lite"/>
    </source>
</evidence>
<gene>
    <name evidence="2" type="ORF">MSAN_02062700</name>
</gene>
<dbReference type="Proteomes" id="UP000623467">
    <property type="component" value="Unassembled WGS sequence"/>
</dbReference>
<dbReference type="EMBL" id="JACAZH010000027">
    <property type="protein sequence ID" value="KAF7341649.1"/>
    <property type="molecule type" value="Genomic_DNA"/>
</dbReference>
<reference evidence="2" key="1">
    <citation type="submission" date="2020-05" db="EMBL/GenBank/DDBJ databases">
        <title>Mycena genomes resolve the evolution of fungal bioluminescence.</title>
        <authorList>
            <person name="Tsai I.J."/>
        </authorList>
    </citation>
    <scope>NUCLEOTIDE SEQUENCE</scope>
    <source>
        <strain evidence="2">160909Yilan</strain>
    </source>
</reference>
<name>A0A8H7CL16_9AGAR</name>
<evidence type="ECO:0000313" key="2">
    <source>
        <dbReference type="EMBL" id="KAF7341649.1"/>
    </source>
</evidence>
<comment type="caution">
    <text evidence="2">The sequence shown here is derived from an EMBL/GenBank/DDBJ whole genome shotgun (WGS) entry which is preliminary data.</text>
</comment>
<dbReference type="OrthoDB" id="3054402at2759"/>
<keyword evidence="3" id="KW-1185">Reference proteome</keyword>
<feature type="compositionally biased region" description="Gly residues" evidence="1">
    <location>
        <begin position="392"/>
        <end position="404"/>
    </location>
</feature>
<sequence length="838" mass="87857">MKMGKHITCVDKSSDLMLIMDRGRKNSEGIGGKGGIGHGLKFGEPMVSIRDGAQVQGLDESMDEFCRRYCLGEEISNRLRQNGFVSPGSFQYVTDLELHTDGFKVGHIAEIKWALRKMVGKDLLARSGKPELRGDIGGKGGHGGRKGGEGGVGDAAVVPVTYLYRFAKIWGGIGGQGGTTDQDLQRPPSLVPERVTLWERLRSMLGMLSSKIIETERPHIYGGVGGKGGDGTHRGGEGGVGEASQIPIGMVSIFAKIFGGIGGEGGAGGSFGGRGGIGRGSVFSEFLGCAHERTLNAPPTLLADYAMAEELREMLLHQGFVTVGALFMVTGEDLVKVGFKTGHIATLKRILRLHSLIHNSQAKLQNVNEGESFLRLIDIELIQCIGRNISGGGRGSGGSGGEGRQIGRPQIEMDTHVKVHVSGSIGGDDGSEDNEAAVGGEFGEDPVVRSGTCNVNGQSPSEDKLNSASARIDVNQLAGEGGDFKQRSYNAAEAVIAGKGGFGEGPRIRTALVDRSTLEGITLPEMSMTRFFNTYSLGEELRKIVLDTGYENAADLLFAEDLSVEKFGFKIGQVAELSWALVHMLLQSGTVNAVDLIREGDYRPHLIGGIGGSGGSGRKGGMGGDGMGPRVALTDVHRFRSIGGGIGGPGGSSGTDSNGHGQGPVAEEQLRVPVDPADLPGTLYGGRGGAGASHPKLGSIGGGGGGPVLSIKAVGHFQHIQGGQGGPGGNSNNQGGQGGTGYAPEFSELLCTIDTETRLQVSNLKLKETAELKAARFNISDTLNGLLQQCGFETVCGLFHVQENDLPDSIFKIGHKMTLKRALTEFRRNIAPQSRPQA</sequence>
<feature type="compositionally biased region" description="Gly residues" evidence="1">
    <location>
        <begin position="643"/>
        <end position="653"/>
    </location>
</feature>
<feature type="region of interest" description="Disordered" evidence="1">
    <location>
        <begin position="719"/>
        <end position="741"/>
    </location>
</feature>
<feature type="region of interest" description="Disordered" evidence="1">
    <location>
        <begin position="392"/>
        <end position="450"/>
    </location>
</feature>
<feature type="compositionally biased region" description="Gly residues" evidence="1">
    <location>
        <begin position="722"/>
        <end position="741"/>
    </location>
</feature>
<organism evidence="2 3">
    <name type="scientific">Mycena sanguinolenta</name>
    <dbReference type="NCBI Taxonomy" id="230812"/>
    <lineage>
        <taxon>Eukaryota</taxon>
        <taxon>Fungi</taxon>
        <taxon>Dikarya</taxon>
        <taxon>Basidiomycota</taxon>
        <taxon>Agaricomycotina</taxon>
        <taxon>Agaricomycetes</taxon>
        <taxon>Agaricomycetidae</taxon>
        <taxon>Agaricales</taxon>
        <taxon>Marasmiineae</taxon>
        <taxon>Mycenaceae</taxon>
        <taxon>Mycena</taxon>
    </lineage>
</organism>